<feature type="region of interest" description="Disordered" evidence="1">
    <location>
        <begin position="80"/>
        <end position="99"/>
    </location>
</feature>
<name>A0A6C0JHQ6_9ZZZZ</name>
<feature type="region of interest" description="Disordered" evidence="1">
    <location>
        <begin position="141"/>
        <end position="195"/>
    </location>
</feature>
<sequence>MNSQPILFYSGRCSHSKQILDTLKTLNKQELCRLFSIDGKQRSELPPFLQKVPTLYVPETKDVFVGQAIFGYIAKPVSARRDVPTTATPPSAPALTPGAGTVPGASMLASLESWSFGTAGGFSDSYSSWDGKSAATSDQLHYTFLGGPAPPPGAPEPTTKQSYDGDKTGRNDDLGSRLEQLQKQRDGEFKGVSRK</sequence>
<evidence type="ECO:0000256" key="1">
    <source>
        <dbReference type="SAM" id="MobiDB-lite"/>
    </source>
</evidence>
<organism evidence="2">
    <name type="scientific">viral metagenome</name>
    <dbReference type="NCBI Taxonomy" id="1070528"/>
    <lineage>
        <taxon>unclassified sequences</taxon>
        <taxon>metagenomes</taxon>
        <taxon>organismal metagenomes</taxon>
    </lineage>
</organism>
<reference evidence="2" key="1">
    <citation type="journal article" date="2020" name="Nature">
        <title>Giant virus diversity and host interactions through global metagenomics.</title>
        <authorList>
            <person name="Schulz F."/>
            <person name="Roux S."/>
            <person name="Paez-Espino D."/>
            <person name="Jungbluth S."/>
            <person name="Walsh D.A."/>
            <person name="Denef V.J."/>
            <person name="McMahon K.D."/>
            <person name="Konstantinidis K.T."/>
            <person name="Eloe-Fadrosh E.A."/>
            <person name="Kyrpides N.C."/>
            <person name="Woyke T."/>
        </authorList>
    </citation>
    <scope>NUCLEOTIDE SEQUENCE</scope>
    <source>
        <strain evidence="2">GVMAG-M-3300027708-51</strain>
    </source>
</reference>
<accession>A0A6C0JHQ6</accession>
<feature type="compositionally biased region" description="Low complexity" evidence="1">
    <location>
        <begin position="84"/>
        <end position="99"/>
    </location>
</feature>
<dbReference type="AlphaFoldDB" id="A0A6C0JHQ6"/>
<protein>
    <recommendedName>
        <fullName evidence="3">Glutaredoxin domain-containing protein</fullName>
    </recommendedName>
</protein>
<dbReference type="EMBL" id="MN740401">
    <property type="protein sequence ID" value="QHU04511.1"/>
    <property type="molecule type" value="Genomic_DNA"/>
</dbReference>
<evidence type="ECO:0008006" key="3">
    <source>
        <dbReference type="Google" id="ProtNLM"/>
    </source>
</evidence>
<feature type="compositionally biased region" description="Basic and acidic residues" evidence="1">
    <location>
        <begin position="163"/>
        <end position="195"/>
    </location>
</feature>
<proteinExistence type="predicted"/>
<evidence type="ECO:0000313" key="2">
    <source>
        <dbReference type="EMBL" id="QHU04511.1"/>
    </source>
</evidence>